<keyword evidence="2" id="KW-1185">Reference proteome</keyword>
<name>A0A8J4QMS0_9ROSI</name>
<evidence type="ECO:0000313" key="2">
    <source>
        <dbReference type="Proteomes" id="UP000737018"/>
    </source>
</evidence>
<evidence type="ECO:0000313" key="1">
    <source>
        <dbReference type="EMBL" id="KAF3949069.1"/>
    </source>
</evidence>
<sequence length="275" mass="30899">MSRVEFVREGYCEKDNVENDEAVACLLQGEFSRIDCLASGLSNGGPEHLQESVLAQNWLGPSGGHYSYGHDNDQQAVNEPGMQMENAVPCRIIIEEAGDHNRVENDVQPEIKMFASCYSPGGEKPSYVDDLLHIFDIADESSLDGEVGKRLNQMVPVPHVPKTIEKIPTVDEEISDHQRLLERPKEGAVFTHFAIRPLPVHSFRYDSAFKVARPLTLETPINLARVPHSQLLKKTILKQTKTQNPKKKKKFLASFAPTTYSSDYQTHADIKIFWA</sequence>
<gene>
    <name evidence="1" type="ORF">CMV_025008</name>
</gene>
<accession>A0A8J4QMS0</accession>
<proteinExistence type="predicted"/>
<dbReference type="EMBL" id="JRKL02006340">
    <property type="protein sequence ID" value="KAF3949069.1"/>
    <property type="molecule type" value="Genomic_DNA"/>
</dbReference>
<reference evidence="1" key="1">
    <citation type="submission" date="2020-03" db="EMBL/GenBank/DDBJ databases">
        <title>Castanea mollissima Vanexum genome sequencing.</title>
        <authorList>
            <person name="Staton M."/>
        </authorList>
    </citation>
    <scope>NUCLEOTIDE SEQUENCE</scope>
    <source>
        <tissue evidence="1">Leaf</tissue>
    </source>
</reference>
<dbReference type="Proteomes" id="UP000737018">
    <property type="component" value="Unassembled WGS sequence"/>
</dbReference>
<comment type="caution">
    <text evidence="1">The sequence shown here is derived from an EMBL/GenBank/DDBJ whole genome shotgun (WGS) entry which is preliminary data.</text>
</comment>
<dbReference type="OrthoDB" id="415023at2759"/>
<organism evidence="1 2">
    <name type="scientific">Castanea mollissima</name>
    <name type="common">Chinese chestnut</name>
    <dbReference type="NCBI Taxonomy" id="60419"/>
    <lineage>
        <taxon>Eukaryota</taxon>
        <taxon>Viridiplantae</taxon>
        <taxon>Streptophyta</taxon>
        <taxon>Embryophyta</taxon>
        <taxon>Tracheophyta</taxon>
        <taxon>Spermatophyta</taxon>
        <taxon>Magnoliopsida</taxon>
        <taxon>eudicotyledons</taxon>
        <taxon>Gunneridae</taxon>
        <taxon>Pentapetalae</taxon>
        <taxon>rosids</taxon>
        <taxon>fabids</taxon>
        <taxon>Fagales</taxon>
        <taxon>Fagaceae</taxon>
        <taxon>Castanea</taxon>
    </lineage>
</organism>
<protein>
    <submittedName>
        <fullName evidence="1">Uncharacterized protein</fullName>
    </submittedName>
</protein>
<dbReference type="AlphaFoldDB" id="A0A8J4QMS0"/>